<organism evidence="3 4">
    <name type="scientific">Oceanobacillus longus</name>
    <dbReference type="NCBI Taxonomy" id="930120"/>
    <lineage>
        <taxon>Bacteria</taxon>
        <taxon>Bacillati</taxon>
        <taxon>Bacillota</taxon>
        <taxon>Bacilli</taxon>
        <taxon>Bacillales</taxon>
        <taxon>Bacillaceae</taxon>
        <taxon>Oceanobacillus</taxon>
    </lineage>
</organism>
<dbReference type="PANTHER" id="PTHR43833:SF7">
    <property type="entry name" value="KTR SYSTEM POTASSIUM UPTAKE PROTEIN C"/>
    <property type="match status" value="1"/>
</dbReference>
<feature type="domain" description="RCK C-terminal" evidence="2">
    <location>
        <begin position="135"/>
        <end position="219"/>
    </location>
</feature>
<dbReference type="PANTHER" id="PTHR43833">
    <property type="entry name" value="POTASSIUM CHANNEL PROTEIN 2-RELATED-RELATED"/>
    <property type="match status" value="1"/>
</dbReference>
<accession>A0ABV8H0A4</accession>
<evidence type="ECO:0000313" key="3">
    <source>
        <dbReference type="EMBL" id="MFC4024250.1"/>
    </source>
</evidence>
<dbReference type="PROSITE" id="PS51201">
    <property type="entry name" value="RCK_N"/>
    <property type="match status" value="1"/>
</dbReference>
<feature type="domain" description="RCK N-terminal" evidence="1">
    <location>
        <begin position="2"/>
        <end position="118"/>
    </location>
</feature>
<protein>
    <submittedName>
        <fullName evidence="3">Potassium channel family protein</fullName>
    </submittedName>
</protein>
<comment type="caution">
    <text evidence="3">The sequence shown here is derived from an EMBL/GenBank/DDBJ whole genome shotgun (WGS) entry which is preliminary data.</text>
</comment>
<dbReference type="SUPFAM" id="SSF51735">
    <property type="entry name" value="NAD(P)-binding Rossmann-fold domains"/>
    <property type="match status" value="1"/>
</dbReference>
<dbReference type="RefSeq" id="WP_379496753.1">
    <property type="nucleotide sequence ID" value="NZ_JBHSAO010000008.1"/>
</dbReference>
<dbReference type="InterPro" id="IPR050721">
    <property type="entry name" value="Trk_Ktr_HKT_K-transport"/>
</dbReference>
<evidence type="ECO:0000259" key="2">
    <source>
        <dbReference type="PROSITE" id="PS51202"/>
    </source>
</evidence>
<dbReference type="Proteomes" id="UP001595772">
    <property type="component" value="Unassembled WGS sequence"/>
</dbReference>
<gene>
    <name evidence="3" type="ORF">ACFOUV_10640</name>
</gene>
<evidence type="ECO:0000313" key="4">
    <source>
        <dbReference type="Proteomes" id="UP001595772"/>
    </source>
</evidence>
<dbReference type="Gene3D" id="3.30.70.1450">
    <property type="entry name" value="Regulator of K+ conductance, C-terminal domain"/>
    <property type="match status" value="1"/>
</dbReference>
<dbReference type="InterPro" id="IPR003148">
    <property type="entry name" value="RCK_N"/>
</dbReference>
<dbReference type="GO" id="GO:0034220">
    <property type="term" value="P:monoatomic ion transmembrane transport"/>
    <property type="evidence" value="ECO:0007669"/>
    <property type="project" value="UniProtKB-KW"/>
</dbReference>
<sequence length="222" mass="24723">MSKDFAVIGLGRFGGSICRELSQEGMQVLAIDSDEDRVNEYKNIAYHAVIADSTDEDTLREIGIKNFDHVIVAIGENIQASILTTVILTDIGIKKITVKAQNDYHEKILNKIGVDQVVHPERDMGRRLAHNIISNNILDYLELSDEHSIVEVKAGKKMVGKSLIDLDIRANFGCNIVAIKRGRDINVSPSAEDALREDDILIVIGADKDISRFERRLVIDDD</sequence>
<dbReference type="InterPro" id="IPR036721">
    <property type="entry name" value="RCK_C_sf"/>
</dbReference>
<evidence type="ECO:0000259" key="1">
    <source>
        <dbReference type="PROSITE" id="PS51201"/>
    </source>
</evidence>
<keyword evidence="4" id="KW-1185">Reference proteome</keyword>
<dbReference type="Gene3D" id="3.40.50.720">
    <property type="entry name" value="NAD(P)-binding Rossmann-like Domain"/>
    <property type="match status" value="1"/>
</dbReference>
<dbReference type="PROSITE" id="PS51202">
    <property type="entry name" value="RCK_C"/>
    <property type="match status" value="1"/>
</dbReference>
<dbReference type="SUPFAM" id="SSF116726">
    <property type="entry name" value="TrkA C-terminal domain-like"/>
    <property type="match status" value="1"/>
</dbReference>
<dbReference type="Pfam" id="PF02254">
    <property type="entry name" value="TrkA_N"/>
    <property type="match status" value="1"/>
</dbReference>
<name>A0ABV8H0A4_9BACI</name>
<dbReference type="EMBL" id="JBHSAO010000008">
    <property type="protein sequence ID" value="MFC4024250.1"/>
    <property type="molecule type" value="Genomic_DNA"/>
</dbReference>
<keyword evidence="3" id="KW-0407">Ion channel</keyword>
<keyword evidence="3" id="KW-0813">Transport</keyword>
<dbReference type="InterPro" id="IPR006037">
    <property type="entry name" value="RCK_C"/>
</dbReference>
<reference evidence="4" key="1">
    <citation type="journal article" date="2019" name="Int. J. Syst. Evol. Microbiol.">
        <title>The Global Catalogue of Microorganisms (GCM) 10K type strain sequencing project: providing services to taxonomists for standard genome sequencing and annotation.</title>
        <authorList>
            <consortium name="The Broad Institute Genomics Platform"/>
            <consortium name="The Broad Institute Genome Sequencing Center for Infectious Disease"/>
            <person name="Wu L."/>
            <person name="Ma J."/>
        </authorList>
    </citation>
    <scope>NUCLEOTIDE SEQUENCE [LARGE SCALE GENOMIC DNA]</scope>
    <source>
        <strain evidence="4">IBRC-M 10703</strain>
    </source>
</reference>
<keyword evidence="3" id="KW-0406">Ion transport</keyword>
<proteinExistence type="predicted"/>
<dbReference type="Pfam" id="PF02080">
    <property type="entry name" value="TrkA_C"/>
    <property type="match status" value="1"/>
</dbReference>
<dbReference type="InterPro" id="IPR036291">
    <property type="entry name" value="NAD(P)-bd_dom_sf"/>
</dbReference>